<comment type="catalytic activity">
    <reaction evidence="1">
        <text>Hydrolysis of terminal non-reducing N-acetyl-D-hexosamine residues in N-acetyl-beta-D-hexosaminides.</text>
        <dbReference type="EC" id="3.2.1.52"/>
    </reaction>
</comment>
<dbReference type="Pfam" id="PF00933">
    <property type="entry name" value="Glyco_hydro_3"/>
    <property type="match status" value="1"/>
</dbReference>
<keyword evidence="4" id="KW-0378">Hydrolase</keyword>
<dbReference type="Proteomes" id="UP000176510">
    <property type="component" value="Unassembled WGS sequence"/>
</dbReference>
<dbReference type="SUPFAM" id="SSF51445">
    <property type="entry name" value="(Trans)glycosidases"/>
    <property type="match status" value="1"/>
</dbReference>
<evidence type="ECO:0000313" key="8">
    <source>
        <dbReference type="Proteomes" id="UP000176510"/>
    </source>
</evidence>
<dbReference type="InterPro" id="IPR036962">
    <property type="entry name" value="Glyco_hydro_3_N_sf"/>
</dbReference>
<dbReference type="GO" id="GO:0005975">
    <property type="term" value="P:carbohydrate metabolic process"/>
    <property type="evidence" value="ECO:0007669"/>
    <property type="project" value="InterPro"/>
</dbReference>
<proteinExistence type="inferred from homology"/>
<reference evidence="7 8" key="1">
    <citation type="journal article" date="2016" name="Nat. Commun.">
        <title>Thousands of microbial genomes shed light on interconnected biogeochemical processes in an aquifer system.</title>
        <authorList>
            <person name="Anantharaman K."/>
            <person name="Brown C.T."/>
            <person name="Hug L.A."/>
            <person name="Sharon I."/>
            <person name="Castelle C.J."/>
            <person name="Probst A.J."/>
            <person name="Thomas B.C."/>
            <person name="Singh A."/>
            <person name="Wilkins M.J."/>
            <person name="Karaoz U."/>
            <person name="Brodie E.L."/>
            <person name="Williams K.H."/>
            <person name="Hubbard S.S."/>
            <person name="Banfield J.F."/>
        </authorList>
    </citation>
    <scope>NUCLEOTIDE SEQUENCE [LARGE SCALE GENOMIC DNA]</scope>
</reference>
<gene>
    <name evidence="7" type="ORF">A3B34_03495</name>
</gene>
<dbReference type="EC" id="3.2.1.52" evidence="3"/>
<feature type="domain" description="Glycoside hydrolase family 3 N-terminal" evidence="6">
    <location>
        <begin position="61"/>
        <end position="375"/>
    </location>
</feature>
<name>A0A1G2L5G1_9BACT</name>
<evidence type="ECO:0000313" key="7">
    <source>
        <dbReference type="EMBL" id="OHA06898.1"/>
    </source>
</evidence>
<dbReference type="STRING" id="1802279.A3B34_03495"/>
<evidence type="ECO:0000259" key="6">
    <source>
        <dbReference type="Pfam" id="PF00933"/>
    </source>
</evidence>
<protein>
    <recommendedName>
        <fullName evidence="3">beta-N-acetylhexosaminidase</fullName>
        <ecNumber evidence="3">3.2.1.52</ecNumber>
    </recommendedName>
</protein>
<dbReference type="Gene3D" id="3.20.20.300">
    <property type="entry name" value="Glycoside hydrolase, family 3, N-terminal domain"/>
    <property type="match status" value="1"/>
</dbReference>
<dbReference type="AlphaFoldDB" id="A0A1G2L5G1"/>
<evidence type="ECO:0000256" key="5">
    <source>
        <dbReference type="ARBA" id="ARBA00023295"/>
    </source>
</evidence>
<evidence type="ECO:0000256" key="1">
    <source>
        <dbReference type="ARBA" id="ARBA00001231"/>
    </source>
</evidence>
<dbReference type="EMBL" id="MHQR01000030">
    <property type="protein sequence ID" value="OHA06898.1"/>
    <property type="molecule type" value="Genomic_DNA"/>
</dbReference>
<dbReference type="InterPro" id="IPR050226">
    <property type="entry name" value="NagZ_Beta-hexosaminidase"/>
</dbReference>
<dbReference type="GO" id="GO:0004563">
    <property type="term" value="F:beta-N-acetylhexosaminidase activity"/>
    <property type="evidence" value="ECO:0007669"/>
    <property type="project" value="UniProtKB-EC"/>
</dbReference>
<evidence type="ECO:0000256" key="4">
    <source>
        <dbReference type="ARBA" id="ARBA00022801"/>
    </source>
</evidence>
<comment type="caution">
    <text evidence="7">The sequence shown here is derived from an EMBL/GenBank/DDBJ whole genome shotgun (WGS) entry which is preliminary data.</text>
</comment>
<dbReference type="InterPro" id="IPR019800">
    <property type="entry name" value="Glyco_hydro_3_AS"/>
</dbReference>
<dbReference type="PROSITE" id="PS00775">
    <property type="entry name" value="GLYCOSYL_HYDROL_F3"/>
    <property type="match status" value="1"/>
</dbReference>
<accession>A0A1G2L5G1</accession>
<evidence type="ECO:0000256" key="3">
    <source>
        <dbReference type="ARBA" id="ARBA00012663"/>
    </source>
</evidence>
<dbReference type="GO" id="GO:0009254">
    <property type="term" value="P:peptidoglycan turnover"/>
    <property type="evidence" value="ECO:0007669"/>
    <property type="project" value="TreeGrafter"/>
</dbReference>
<dbReference type="InterPro" id="IPR001764">
    <property type="entry name" value="Glyco_hydro_3_N"/>
</dbReference>
<dbReference type="InterPro" id="IPR017853">
    <property type="entry name" value="GH"/>
</dbReference>
<keyword evidence="5" id="KW-0326">Glycosidase</keyword>
<dbReference type="PANTHER" id="PTHR30480:SF13">
    <property type="entry name" value="BETA-HEXOSAMINIDASE"/>
    <property type="match status" value="1"/>
</dbReference>
<evidence type="ECO:0000256" key="2">
    <source>
        <dbReference type="ARBA" id="ARBA00005336"/>
    </source>
</evidence>
<sequence>MITPIARYGTLAACLFGAAFFLSGAVRHAEREFSANALTYASPVTDIRPLRLRHTIAAMSLEEKIGQMMMVSIPAPTLPDKIAAWLSGHHIGGVVLLGKNVQNRAQIETLIRDMQVRGRTQRMPPFFIAVDQEGGAISRFRFLEEMRPQNALKDTDMAYTAAKRRGEELRKLGVNVNFSPVVDVAESTNNFIRDRAFGGDAAQVAALGSAMIRGYQDADVIAVPKHFPGHGGTMVDSHRRLPTITRDQAAWDEHLLPFREASAARAGMMMTAHVLAPAIDPENPASISPAFGRILREDIGYSGIVITDDLAMGAISRSYGIPDAAVRAASAGADILLAVEALEQYDGIYQALLAAVRRGDIGAVRIDASVMRILALKEAFLKK</sequence>
<organism evidence="7 8">
    <name type="scientific">Candidatus Sungbacteria bacterium RIFCSPLOWO2_01_FULL_54_21</name>
    <dbReference type="NCBI Taxonomy" id="1802279"/>
    <lineage>
        <taxon>Bacteria</taxon>
        <taxon>Candidatus Sungiibacteriota</taxon>
    </lineage>
</organism>
<comment type="similarity">
    <text evidence="2">Belongs to the glycosyl hydrolase 3 family.</text>
</comment>
<dbReference type="PANTHER" id="PTHR30480">
    <property type="entry name" value="BETA-HEXOSAMINIDASE-RELATED"/>
    <property type="match status" value="1"/>
</dbReference>